<keyword evidence="5 8" id="KW-0812">Transmembrane</keyword>
<evidence type="ECO:0000256" key="2">
    <source>
        <dbReference type="ARBA" id="ARBA00010735"/>
    </source>
</evidence>
<keyword evidence="4" id="KW-1003">Cell membrane</keyword>
<evidence type="ECO:0000313" key="10">
    <source>
        <dbReference type="Proteomes" id="UP000509414"/>
    </source>
</evidence>
<dbReference type="EMBL" id="CP049075">
    <property type="protein sequence ID" value="QLI05912.1"/>
    <property type="molecule type" value="Genomic_DNA"/>
</dbReference>
<feature type="transmembrane region" description="Helical" evidence="8">
    <location>
        <begin position="159"/>
        <end position="177"/>
    </location>
</feature>
<accession>A0A7H9CIW8</accession>
<comment type="subcellular location">
    <subcellularLocation>
        <location evidence="1">Cell membrane</location>
        <topology evidence="1">Multi-pass membrane protein</topology>
    </subcellularLocation>
</comment>
<evidence type="ECO:0000256" key="8">
    <source>
        <dbReference type="SAM" id="Phobius"/>
    </source>
</evidence>
<dbReference type="PANTHER" id="PTHR34979">
    <property type="entry name" value="INNER MEMBRANE PROTEIN YGAZ"/>
    <property type="match status" value="1"/>
</dbReference>
<feature type="transmembrane region" description="Helical" evidence="8">
    <location>
        <begin position="55"/>
        <end position="77"/>
    </location>
</feature>
<evidence type="ECO:0000256" key="7">
    <source>
        <dbReference type="ARBA" id="ARBA00023136"/>
    </source>
</evidence>
<reference evidence="9 10" key="1">
    <citation type="submission" date="2020-02" db="EMBL/GenBank/DDBJ databases">
        <title>Complete genome sequence of the novel Campylobacter species Candidatus Campylobacter infans.</title>
        <authorList>
            <person name="Duim B."/>
            <person name="Zomer A."/>
            <person name="van der Graaf L."/>
            <person name="Wagenaar J."/>
        </authorList>
    </citation>
    <scope>NUCLEOTIDE SEQUENCE [LARGE SCALE GENOMIC DNA]</scope>
    <source>
        <strain evidence="9 10">19S00001</strain>
    </source>
</reference>
<organism evidence="9 10">
    <name type="scientific">Candidatus Campylobacter infans</name>
    <dbReference type="NCBI Taxonomy" id="2561898"/>
    <lineage>
        <taxon>Bacteria</taxon>
        <taxon>Pseudomonadati</taxon>
        <taxon>Campylobacterota</taxon>
        <taxon>Epsilonproteobacteria</taxon>
        <taxon>Campylobacterales</taxon>
        <taxon>Campylobacteraceae</taxon>
        <taxon>Campylobacter</taxon>
    </lineage>
</organism>
<name>A0A7H9CIW8_9BACT</name>
<keyword evidence="6 8" id="KW-1133">Transmembrane helix</keyword>
<dbReference type="AlphaFoldDB" id="A0A7H9CIW8"/>
<feature type="transmembrane region" description="Helical" evidence="8">
    <location>
        <begin position="20"/>
        <end position="48"/>
    </location>
</feature>
<dbReference type="RefSeq" id="WP_179975037.1">
    <property type="nucleotide sequence ID" value="NZ_CP049075.1"/>
</dbReference>
<dbReference type="Proteomes" id="UP000509414">
    <property type="component" value="Chromosome"/>
</dbReference>
<dbReference type="PANTHER" id="PTHR34979:SF1">
    <property type="entry name" value="INNER MEMBRANE PROTEIN YGAZ"/>
    <property type="match status" value="1"/>
</dbReference>
<dbReference type="GO" id="GO:1903785">
    <property type="term" value="P:L-valine transmembrane transport"/>
    <property type="evidence" value="ECO:0007669"/>
    <property type="project" value="TreeGrafter"/>
</dbReference>
<evidence type="ECO:0000256" key="3">
    <source>
        <dbReference type="ARBA" id="ARBA00022448"/>
    </source>
</evidence>
<dbReference type="Pfam" id="PF03591">
    <property type="entry name" value="AzlC"/>
    <property type="match status" value="1"/>
</dbReference>
<dbReference type="InterPro" id="IPR011606">
    <property type="entry name" value="Brnchd-chn_aa_trnsp_permease"/>
</dbReference>
<sequence>MKTLSNFEIFKSTLPVMMGYLPLGLAFGLYAISLGIEPWVVIFTALLVYAGSAEFMLAIFIVTKASFLELFFVIFLINFRHFFYTLSLLDEIKTLKFPFYFIFALTDESFAMLKARSLSGENPQDLNRLYNLTALFNHCYWLIGCAFGAFLGVALPFDYAGIEFSLCALFAILAYEIFKKERNFNVLSLAFALAFGGLFILPDKYYLFGVLIAGMSVLCVFRRYF</sequence>
<keyword evidence="10" id="KW-1185">Reference proteome</keyword>
<protein>
    <submittedName>
        <fullName evidence="9">Branched-chain amino acid transport protein, AzlC family</fullName>
    </submittedName>
</protein>
<feature type="transmembrane region" description="Helical" evidence="8">
    <location>
        <begin position="184"/>
        <end position="200"/>
    </location>
</feature>
<proteinExistence type="inferred from homology"/>
<keyword evidence="3" id="KW-0813">Transport</keyword>
<evidence type="ECO:0000313" key="9">
    <source>
        <dbReference type="EMBL" id="QLI05912.1"/>
    </source>
</evidence>
<evidence type="ECO:0000256" key="4">
    <source>
        <dbReference type="ARBA" id="ARBA00022475"/>
    </source>
</evidence>
<keyword evidence="7 8" id="KW-0472">Membrane</keyword>
<evidence type="ECO:0000256" key="6">
    <source>
        <dbReference type="ARBA" id="ARBA00022989"/>
    </source>
</evidence>
<dbReference type="GO" id="GO:0005886">
    <property type="term" value="C:plasma membrane"/>
    <property type="evidence" value="ECO:0007669"/>
    <property type="project" value="UniProtKB-SubCell"/>
</dbReference>
<feature type="transmembrane region" description="Helical" evidence="8">
    <location>
        <begin position="134"/>
        <end position="153"/>
    </location>
</feature>
<comment type="similarity">
    <text evidence="2">Belongs to the AzlC family.</text>
</comment>
<gene>
    <name evidence="9" type="ORF">CINF_1432</name>
</gene>
<evidence type="ECO:0000256" key="1">
    <source>
        <dbReference type="ARBA" id="ARBA00004651"/>
    </source>
</evidence>
<evidence type="ECO:0000256" key="5">
    <source>
        <dbReference type="ARBA" id="ARBA00022692"/>
    </source>
</evidence>
<dbReference type="KEGG" id="cinf:CINF_1432"/>
<feature type="transmembrane region" description="Helical" evidence="8">
    <location>
        <begin position="206"/>
        <end position="224"/>
    </location>
</feature>